<feature type="transmembrane region" description="Helical" evidence="9">
    <location>
        <begin position="101"/>
        <end position="121"/>
    </location>
</feature>
<feature type="transmembrane region" description="Helical" evidence="9">
    <location>
        <begin position="72"/>
        <end position="89"/>
    </location>
</feature>
<dbReference type="PANTHER" id="PTHR37484">
    <property type="entry name" value="ROD SHAPE-DETERMINING PROTEIN MRED"/>
    <property type="match status" value="1"/>
</dbReference>
<keyword evidence="5 8" id="KW-0133">Cell shape</keyword>
<keyword evidence="6 9" id="KW-1133">Transmembrane helix</keyword>
<dbReference type="InterPro" id="IPR007227">
    <property type="entry name" value="Cell_shape_determining_MreD"/>
</dbReference>
<proteinExistence type="inferred from homology"/>
<keyword evidence="11" id="KW-1185">Reference proteome</keyword>
<gene>
    <name evidence="10" type="ORF">BegalDRAFT_1661</name>
</gene>
<dbReference type="AlphaFoldDB" id="I3CFZ7"/>
<dbReference type="PIRSF" id="PIRSF018472">
    <property type="entry name" value="MreD_proteobac"/>
    <property type="match status" value="1"/>
</dbReference>
<evidence type="ECO:0000256" key="8">
    <source>
        <dbReference type="PIRNR" id="PIRNR018472"/>
    </source>
</evidence>
<evidence type="ECO:0000256" key="1">
    <source>
        <dbReference type="ARBA" id="ARBA00004651"/>
    </source>
</evidence>
<keyword evidence="3 8" id="KW-1003">Cell membrane</keyword>
<comment type="subcellular location">
    <subcellularLocation>
        <location evidence="8">Cell inner membrane</location>
    </subcellularLocation>
    <subcellularLocation>
        <location evidence="1">Cell membrane</location>
        <topology evidence="1">Multi-pass membrane protein</topology>
    </subcellularLocation>
</comment>
<evidence type="ECO:0000256" key="6">
    <source>
        <dbReference type="ARBA" id="ARBA00022989"/>
    </source>
</evidence>
<protein>
    <recommendedName>
        <fullName evidence="8">Rod shape-determining protein MreD</fullName>
    </recommendedName>
</protein>
<dbReference type="GO" id="GO:0008360">
    <property type="term" value="P:regulation of cell shape"/>
    <property type="evidence" value="ECO:0007669"/>
    <property type="project" value="UniProtKB-UniRule"/>
</dbReference>
<keyword evidence="8" id="KW-0997">Cell inner membrane</keyword>
<evidence type="ECO:0000256" key="7">
    <source>
        <dbReference type="ARBA" id="ARBA00023136"/>
    </source>
</evidence>
<keyword evidence="4 9" id="KW-0812">Transmembrane</keyword>
<evidence type="ECO:0000313" key="10">
    <source>
        <dbReference type="EMBL" id="EIJ42540.1"/>
    </source>
</evidence>
<evidence type="ECO:0000313" key="11">
    <source>
        <dbReference type="Proteomes" id="UP000005744"/>
    </source>
</evidence>
<comment type="function">
    <text evidence="8">Involved in formation of the rod shape of the cell. May also contribute to regulation of formation of penicillin-binding proteins.</text>
</comment>
<dbReference type="InterPro" id="IPR026034">
    <property type="entry name" value="MreD_proteobac"/>
</dbReference>
<dbReference type="GO" id="GO:0005886">
    <property type="term" value="C:plasma membrane"/>
    <property type="evidence" value="ECO:0007669"/>
    <property type="project" value="UniProtKB-SubCell"/>
</dbReference>
<name>I3CFZ7_9GAMM</name>
<dbReference type="RefSeq" id="WP_002685575.1">
    <property type="nucleotide sequence ID" value="NZ_JH600070.1"/>
</dbReference>
<feature type="transmembrane region" description="Helical" evidence="9">
    <location>
        <begin position="12"/>
        <end position="33"/>
    </location>
</feature>
<dbReference type="PANTHER" id="PTHR37484:SF1">
    <property type="entry name" value="ROD SHAPE-DETERMINING PROTEIN MRED"/>
    <property type="match status" value="1"/>
</dbReference>
<evidence type="ECO:0000256" key="5">
    <source>
        <dbReference type="ARBA" id="ARBA00022960"/>
    </source>
</evidence>
<evidence type="ECO:0000256" key="4">
    <source>
        <dbReference type="ARBA" id="ARBA00022692"/>
    </source>
</evidence>
<dbReference type="NCBIfam" id="TIGR03426">
    <property type="entry name" value="shape_MreD"/>
    <property type="match status" value="1"/>
</dbReference>
<feature type="transmembrane region" description="Helical" evidence="9">
    <location>
        <begin position="40"/>
        <end position="66"/>
    </location>
</feature>
<evidence type="ECO:0000256" key="9">
    <source>
        <dbReference type="SAM" id="Phobius"/>
    </source>
</evidence>
<reference evidence="10 11" key="1">
    <citation type="submission" date="2011-11" db="EMBL/GenBank/DDBJ databases">
        <title>Improved High-Quality Draft sequence of Beggiatoa alba B18lD.</title>
        <authorList>
            <consortium name="US DOE Joint Genome Institute"/>
            <person name="Lucas S."/>
            <person name="Han J."/>
            <person name="Lapidus A."/>
            <person name="Cheng J.-F."/>
            <person name="Goodwin L."/>
            <person name="Pitluck S."/>
            <person name="Peters L."/>
            <person name="Mikhailova N."/>
            <person name="Held B."/>
            <person name="Detter J.C."/>
            <person name="Han C."/>
            <person name="Tapia R."/>
            <person name="Land M."/>
            <person name="Hauser L."/>
            <person name="Kyrpides N."/>
            <person name="Ivanova N."/>
            <person name="Pagani I."/>
            <person name="Samuel K."/>
            <person name="Teske A."/>
            <person name="Mueller J."/>
            <person name="Woyke T."/>
        </authorList>
    </citation>
    <scope>NUCLEOTIDE SEQUENCE [LARGE SCALE GENOMIC DNA]</scope>
    <source>
        <strain evidence="10 11">B18LD</strain>
    </source>
</reference>
<dbReference type="OrthoDB" id="6647425at2"/>
<evidence type="ECO:0000256" key="2">
    <source>
        <dbReference type="ARBA" id="ARBA00007776"/>
    </source>
</evidence>
<dbReference type="HOGENOM" id="CLU_119315_0_0_6"/>
<accession>I3CFZ7</accession>
<dbReference type="EMBL" id="JH600070">
    <property type="protein sequence ID" value="EIJ42540.1"/>
    <property type="molecule type" value="Genomic_DNA"/>
</dbReference>
<organism evidence="10 11">
    <name type="scientific">Beggiatoa alba B18LD</name>
    <dbReference type="NCBI Taxonomy" id="395493"/>
    <lineage>
        <taxon>Bacteria</taxon>
        <taxon>Pseudomonadati</taxon>
        <taxon>Pseudomonadota</taxon>
        <taxon>Gammaproteobacteria</taxon>
        <taxon>Thiotrichales</taxon>
        <taxon>Thiotrichaceae</taxon>
        <taxon>Beggiatoa</taxon>
    </lineage>
</organism>
<evidence type="ECO:0000256" key="3">
    <source>
        <dbReference type="ARBA" id="ARBA00022475"/>
    </source>
</evidence>
<dbReference type="Proteomes" id="UP000005744">
    <property type="component" value="Unassembled WGS sequence"/>
</dbReference>
<feature type="transmembrane region" description="Helical" evidence="9">
    <location>
        <begin position="133"/>
        <end position="152"/>
    </location>
</feature>
<dbReference type="eggNOG" id="COG2891">
    <property type="taxonomic scope" value="Bacteria"/>
</dbReference>
<comment type="similarity">
    <text evidence="2 8">Belongs to the MreD family.</text>
</comment>
<sequence>MSLEKHHGGWVLLVTFSVSLMLAIMPLPGWAVIWRPDWVALVLIYWCIAIPQRVGVATGWMIGILYDVLSDTLLGQHALILCFLAYLSVKLHRQVRVFPWWQQAIFAGSLVAISELLEAWIRGAMGHPPVGWSFIYPALTSMILWPWIFIILRDMRRTYQVF</sequence>
<keyword evidence="7 8" id="KW-0472">Membrane</keyword>
<dbReference type="STRING" id="395493.BegalDRAFT_1661"/>
<dbReference type="Pfam" id="PF04093">
    <property type="entry name" value="MreD"/>
    <property type="match status" value="1"/>
</dbReference>